<gene>
    <name evidence="1" type="ORF">FD24_GL003241</name>
</gene>
<protein>
    <submittedName>
        <fullName evidence="1">Uncharacterized protein</fullName>
    </submittedName>
</protein>
<sequence length="92" mass="10795">MDKGKFQMNKERKLIYVILNDEDVEYDLEELPDQYVVYIRQQAGDPRDLPLVNTEIQNLFKDAELDFEEKVKPENHKADIVLAVKRSVVADD</sequence>
<organism evidence="1 2">
    <name type="scientific">Lactiplantibacillus pentosus DSM 20314</name>
    <dbReference type="NCBI Taxonomy" id="1423791"/>
    <lineage>
        <taxon>Bacteria</taxon>
        <taxon>Bacillati</taxon>
        <taxon>Bacillota</taxon>
        <taxon>Bacilli</taxon>
        <taxon>Lactobacillales</taxon>
        <taxon>Lactobacillaceae</taxon>
        <taxon>Lactiplantibacillus</taxon>
    </lineage>
</organism>
<name>A0A837RBY3_LACPE</name>
<comment type="caution">
    <text evidence="1">The sequence shown here is derived from an EMBL/GenBank/DDBJ whole genome shotgun (WGS) entry which is preliminary data.</text>
</comment>
<dbReference type="EMBL" id="AZCU01000008">
    <property type="protein sequence ID" value="KRK25391.1"/>
    <property type="molecule type" value="Genomic_DNA"/>
</dbReference>
<evidence type="ECO:0000313" key="1">
    <source>
        <dbReference type="EMBL" id="KRK25391.1"/>
    </source>
</evidence>
<dbReference type="Proteomes" id="UP000051020">
    <property type="component" value="Unassembled WGS sequence"/>
</dbReference>
<reference evidence="1 2" key="1">
    <citation type="journal article" date="2015" name="Genome Announc.">
        <title>Expanding the biotechnology potential of lactobacilli through comparative genomics of 213 strains and associated genera.</title>
        <authorList>
            <person name="Sun Z."/>
            <person name="Harris H.M."/>
            <person name="McCann A."/>
            <person name="Guo C."/>
            <person name="Argimon S."/>
            <person name="Zhang W."/>
            <person name="Yang X."/>
            <person name="Jeffery I.B."/>
            <person name="Cooney J.C."/>
            <person name="Kagawa T.F."/>
            <person name="Liu W."/>
            <person name="Song Y."/>
            <person name="Salvetti E."/>
            <person name="Wrobel A."/>
            <person name="Rasinkangas P."/>
            <person name="Parkhill J."/>
            <person name="Rea M.C."/>
            <person name="O'Sullivan O."/>
            <person name="Ritari J."/>
            <person name="Douillard F.P."/>
            <person name="Paul Ross R."/>
            <person name="Yang R."/>
            <person name="Briner A.E."/>
            <person name="Felis G.E."/>
            <person name="de Vos W.M."/>
            <person name="Barrangou R."/>
            <person name="Klaenhammer T.R."/>
            <person name="Caufield P.W."/>
            <person name="Cui Y."/>
            <person name="Zhang H."/>
            <person name="O'Toole P.W."/>
        </authorList>
    </citation>
    <scope>NUCLEOTIDE SEQUENCE [LARGE SCALE GENOMIC DNA]</scope>
    <source>
        <strain evidence="1 2">DSM 20314</strain>
    </source>
</reference>
<accession>A0A837RBY3</accession>
<dbReference type="AlphaFoldDB" id="A0A837RBY3"/>
<evidence type="ECO:0000313" key="2">
    <source>
        <dbReference type="Proteomes" id="UP000051020"/>
    </source>
</evidence>
<proteinExistence type="predicted"/>